<dbReference type="Proteomes" id="UP000268684">
    <property type="component" value="Chromosome II"/>
</dbReference>
<reference evidence="1 2" key="1">
    <citation type="submission" date="2017-11" db="EMBL/GenBank/DDBJ databases">
        <authorList>
            <person name="Seth-Smith MB H."/>
        </authorList>
    </citation>
    <scope>NUCLEOTIDE SEQUENCE [LARGE SCALE GENOMIC DNA]</scope>
    <source>
        <strain evidence="1">E</strain>
    </source>
</reference>
<accession>A0AAJ5NHZ0</accession>
<evidence type="ECO:0000313" key="2">
    <source>
        <dbReference type="Proteomes" id="UP000268684"/>
    </source>
</evidence>
<name>A0AAJ5NHZ0_9BURK</name>
<dbReference type="RefSeq" id="WP_122171675.1">
    <property type="nucleotide sequence ID" value="NZ_LR025743.1"/>
</dbReference>
<sequence length="127" mass="14298">MTRSSKYLVGVAIAVALIGTLLPYAWRVDIRSKTNQMSQCHTEQSRQGHQHYTATYCYGPGEHVVLRLYRSSNMDLIAERMFRYPLGEPVRLTWDQDAVVYDTAASDGEGIIELPPSLGDRLLAKLP</sequence>
<keyword evidence="2" id="KW-1185">Reference proteome</keyword>
<proteinExistence type="predicted"/>
<evidence type="ECO:0000313" key="1">
    <source>
        <dbReference type="EMBL" id="VBB15999.1"/>
    </source>
</evidence>
<organism evidence="1 2">
    <name type="scientific">Burkholderia stabilis</name>
    <dbReference type="NCBI Taxonomy" id="95485"/>
    <lineage>
        <taxon>Bacteria</taxon>
        <taxon>Pseudomonadati</taxon>
        <taxon>Pseudomonadota</taxon>
        <taxon>Betaproteobacteria</taxon>
        <taxon>Burkholderiales</taxon>
        <taxon>Burkholderiaceae</taxon>
        <taxon>Burkholderia</taxon>
        <taxon>Burkholderia cepacia complex</taxon>
    </lineage>
</organism>
<dbReference type="GeneID" id="71058614"/>
<dbReference type="AlphaFoldDB" id="A0AAJ5NHZ0"/>
<dbReference type="EMBL" id="LR025743">
    <property type="protein sequence ID" value="VBB15999.1"/>
    <property type="molecule type" value="Genomic_DNA"/>
</dbReference>
<gene>
    <name evidence="1" type="ORF">BSTAB16_6198</name>
</gene>
<protein>
    <submittedName>
        <fullName evidence="1">Uncharacterized protein</fullName>
    </submittedName>
</protein>